<proteinExistence type="predicted"/>
<evidence type="ECO:0000259" key="1">
    <source>
        <dbReference type="SMART" id="SM00988"/>
    </source>
</evidence>
<accession>A0A423PEY8</accession>
<dbReference type="SMART" id="SM00988">
    <property type="entry name" value="UreE_N"/>
    <property type="match status" value="1"/>
</dbReference>
<sequence>MACRSAWKEQRHLMLILDRILGQASEPELAERLHQIGHVGGLELLQVSGDDVQRRRLRLTSDAGTDCAIRLARTQRLSDGAILLLDTERAIMVRTDQPQYLMVRAVDAAGALELGYFAGNMHWSVRFDTDVLAIQIKGEVQDYLDRLTPMIESGKVQVESPCVP</sequence>
<dbReference type="NCBIfam" id="NF009752">
    <property type="entry name" value="PRK13261.1-2"/>
    <property type="match status" value="1"/>
</dbReference>
<reference evidence="2 3" key="1">
    <citation type="submission" date="2013-10" db="EMBL/GenBank/DDBJ databases">
        <title>Salinisphaera orenii MK-B5 Genome Sequencing.</title>
        <authorList>
            <person name="Lai Q."/>
            <person name="Li C."/>
            <person name="Shao Z."/>
        </authorList>
    </citation>
    <scope>NUCLEOTIDE SEQUENCE [LARGE SCALE GENOMIC DNA]</scope>
    <source>
        <strain evidence="2 3">MK-B5</strain>
    </source>
</reference>
<dbReference type="Gene3D" id="2.60.260.20">
    <property type="entry name" value="Urease metallochaperone UreE, N-terminal domain"/>
    <property type="match status" value="1"/>
</dbReference>
<protein>
    <submittedName>
        <fullName evidence="2">Urease accessory protein UreE</fullName>
    </submittedName>
</protein>
<dbReference type="SUPFAM" id="SSF69737">
    <property type="entry name" value="Urease metallochaperone UreE, C-terminal domain"/>
    <property type="match status" value="1"/>
</dbReference>
<evidence type="ECO:0000313" key="3">
    <source>
        <dbReference type="Proteomes" id="UP000283993"/>
    </source>
</evidence>
<evidence type="ECO:0000313" key="2">
    <source>
        <dbReference type="EMBL" id="ROO24191.1"/>
    </source>
</evidence>
<dbReference type="InterPro" id="IPR004029">
    <property type="entry name" value="UreE_N"/>
</dbReference>
<dbReference type="Proteomes" id="UP000283993">
    <property type="component" value="Unassembled WGS sequence"/>
</dbReference>
<name>A0A423PEY8_9GAMM</name>
<dbReference type="SUPFAM" id="SSF69287">
    <property type="entry name" value="Urease metallochaperone UreE, N-terminal domain"/>
    <property type="match status" value="1"/>
</dbReference>
<comment type="caution">
    <text evidence="2">The sequence shown here is derived from an EMBL/GenBank/DDBJ whole genome shotgun (WGS) entry which is preliminary data.</text>
</comment>
<gene>
    <name evidence="2" type="ORF">SAOR_15380</name>
</gene>
<dbReference type="EMBL" id="AYKH01000043">
    <property type="protein sequence ID" value="ROO24191.1"/>
    <property type="molecule type" value="Genomic_DNA"/>
</dbReference>
<feature type="domain" description="UreE urease accessory N-terminal" evidence="1">
    <location>
        <begin position="29"/>
        <end position="91"/>
    </location>
</feature>
<dbReference type="AlphaFoldDB" id="A0A423PEY8"/>
<organism evidence="2 3">
    <name type="scientific">Salinisphaera orenii MK-B5</name>
    <dbReference type="NCBI Taxonomy" id="856730"/>
    <lineage>
        <taxon>Bacteria</taxon>
        <taxon>Pseudomonadati</taxon>
        <taxon>Pseudomonadota</taxon>
        <taxon>Gammaproteobacteria</taxon>
        <taxon>Salinisphaerales</taxon>
        <taxon>Salinisphaeraceae</taxon>
        <taxon>Salinisphaera</taxon>
    </lineage>
</organism>
<keyword evidence="3" id="KW-1185">Reference proteome</keyword>
<dbReference type="Pfam" id="PF02814">
    <property type="entry name" value="UreE_N"/>
    <property type="match status" value="1"/>
</dbReference>
<dbReference type="InterPro" id="IPR036118">
    <property type="entry name" value="UreE_N_sf"/>
</dbReference>